<feature type="compositionally biased region" description="Basic and acidic residues" evidence="1">
    <location>
        <begin position="216"/>
        <end position="228"/>
    </location>
</feature>
<keyword evidence="3" id="KW-1185">Reference proteome</keyword>
<feature type="compositionally biased region" description="Basic and acidic residues" evidence="1">
    <location>
        <begin position="24"/>
        <end position="33"/>
    </location>
</feature>
<reference evidence="2" key="1">
    <citation type="submission" date="2017-07" db="EMBL/GenBank/DDBJ databases">
        <title>Taro Niue Genome Assembly and Annotation.</title>
        <authorList>
            <person name="Atibalentja N."/>
            <person name="Keating K."/>
            <person name="Fields C.J."/>
        </authorList>
    </citation>
    <scope>NUCLEOTIDE SEQUENCE</scope>
    <source>
        <strain evidence="2">Niue_2</strain>
        <tissue evidence="2">Leaf</tissue>
    </source>
</reference>
<feature type="compositionally biased region" description="Basic and acidic residues" evidence="1">
    <location>
        <begin position="109"/>
        <end position="127"/>
    </location>
</feature>
<organism evidence="2 3">
    <name type="scientific">Colocasia esculenta</name>
    <name type="common">Wild taro</name>
    <name type="synonym">Arum esculentum</name>
    <dbReference type="NCBI Taxonomy" id="4460"/>
    <lineage>
        <taxon>Eukaryota</taxon>
        <taxon>Viridiplantae</taxon>
        <taxon>Streptophyta</taxon>
        <taxon>Embryophyta</taxon>
        <taxon>Tracheophyta</taxon>
        <taxon>Spermatophyta</taxon>
        <taxon>Magnoliopsida</taxon>
        <taxon>Liliopsida</taxon>
        <taxon>Araceae</taxon>
        <taxon>Aroideae</taxon>
        <taxon>Colocasieae</taxon>
        <taxon>Colocasia</taxon>
    </lineage>
</organism>
<sequence>MHGATNRHHDRPTTNSCDSESLPEESRGGKPREQGSVGITSPLPARVAGTPTSGSKTTLQSSKARNAYHRVLQSSENRETPRPQPGSGQTRLSQNQRTTQRGSKPSAHTQRDNRAHGTPERRRETRVSRQAPTSQTSIRSDRNNQVSPRETPSNHVRSTVSPQTRPPQTSTRLRAHKQNHPAPRTRQVVRELHTPVPPRTAPGNGLPKQQLGACTRHPERTRRGENTKHGPRGLTNQTHGTRHG</sequence>
<gene>
    <name evidence="2" type="ORF">Taro_040900</name>
</gene>
<feature type="compositionally biased region" description="Polar residues" evidence="1">
    <location>
        <begin position="86"/>
        <end position="108"/>
    </location>
</feature>
<evidence type="ECO:0000256" key="1">
    <source>
        <dbReference type="SAM" id="MobiDB-lite"/>
    </source>
</evidence>
<feature type="region of interest" description="Disordered" evidence="1">
    <location>
        <begin position="1"/>
        <end position="244"/>
    </location>
</feature>
<feature type="compositionally biased region" description="Polar residues" evidence="1">
    <location>
        <begin position="50"/>
        <end position="64"/>
    </location>
</feature>
<dbReference type="Proteomes" id="UP000652761">
    <property type="component" value="Unassembled WGS sequence"/>
</dbReference>
<feature type="compositionally biased region" description="Basic residues" evidence="1">
    <location>
        <begin position="1"/>
        <end position="10"/>
    </location>
</feature>
<evidence type="ECO:0000313" key="3">
    <source>
        <dbReference type="Proteomes" id="UP000652761"/>
    </source>
</evidence>
<feature type="compositionally biased region" description="Polar residues" evidence="1">
    <location>
        <begin position="234"/>
        <end position="244"/>
    </location>
</feature>
<feature type="compositionally biased region" description="Polar residues" evidence="1">
    <location>
        <begin position="128"/>
        <end position="172"/>
    </location>
</feature>
<protein>
    <submittedName>
        <fullName evidence="2">Uncharacterized protein</fullName>
    </submittedName>
</protein>
<dbReference type="AlphaFoldDB" id="A0A843WN84"/>
<name>A0A843WN84_COLES</name>
<accession>A0A843WN84</accession>
<proteinExistence type="predicted"/>
<comment type="caution">
    <text evidence="2">The sequence shown here is derived from an EMBL/GenBank/DDBJ whole genome shotgun (WGS) entry which is preliminary data.</text>
</comment>
<dbReference type="EMBL" id="NMUH01004019">
    <property type="protein sequence ID" value="MQM08048.1"/>
    <property type="molecule type" value="Genomic_DNA"/>
</dbReference>
<evidence type="ECO:0000313" key="2">
    <source>
        <dbReference type="EMBL" id="MQM08048.1"/>
    </source>
</evidence>